<evidence type="ECO:0000259" key="1">
    <source>
        <dbReference type="Pfam" id="PF05168"/>
    </source>
</evidence>
<dbReference type="RefSeq" id="WP_018082396.1">
    <property type="nucleotide sequence ID" value="NZ_AQWM01000013.1"/>
</dbReference>
<dbReference type="Proteomes" id="UP000017837">
    <property type="component" value="Unassembled WGS sequence"/>
</dbReference>
<accession>V4Q3V0</accession>
<dbReference type="STRING" id="1121022.GCA_000376105_02724"/>
<protein>
    <recommendedName>
        <fullName evidence="1">HEPN domain-containing protein</fullName>
    </recommendedName>
</protein>
<reference evidence="2 3" key="1">
    <citation type="journal article" date="2014" name="Nature">
        <title>Sequential evolution of bacterial morphology by co-option of a developmental regulator.</title>
        <authorList>
            <person name="Jiang C."/>
            <person name="Brown P.J."/>
            <person name="Ducret A."/>
            <person name="Brun Y.V."/>
        </authorList>
    </citation>
    <scope>NUCLEOTIDE SEQUENCE [LARGE SCALE GENOMIC DNA]</scope>
    <source>
        <strain evidence="2 3">DSM 16100</strain>
    </source>
</reference>
<name>V4Q3V0_9CAUL</name>
<proteinExistence type="predicted"/>
<dbReference type="EMBL" id="AWGB01000012">
    <property type="protein sequence ID" value="ESQ92530.1"/>
    <property type="molecule type" value="Genomic_DNA"/>
</dbReference>
<dbReference type="AlphaFoldDB" id="V4Q3V0"/>
<organism evidence="2 3">
    <name type="scientific">Asticcacaulis benevestitus DSM 16100 = ATCC BAA-896</name>
    <dbReference type="NCBI Taxonomy" id="1121022"/>
    <lineage>
        <taxon>Bacteria</taxon>
        <taxon>Pseudomonadati</taxon>
        <taxon>Pseudomonadota</taxon>
        <taxon>Alphaproteobacteria</taxon>
        <taxon>Caulobacterales</taxon>
        <taxon>Caulobacteraceae</taxon>
        <taxon>Asticcacaulis</taxon>
    </lineage>
</organism>
<evidence type="ECO:0000313" key="3">
    <source>
        <dbReference type="Proteomes" id="UP000017837"/>
    </source>
</evidence>
<dbReference type="PATRIC" id="fig|1121022.4.peg.1567"/>
<feature type="domain" description="HEPN" evidence="1">
    <location>
        <begin position="214"/>
        <end position="294"/>
    </location>
</feature>
<dbReference type="Pfam" id="PF05168">
    <property type="entry name" value="HEPN"/>
    <property type="match status" value="1"/>
</dbReference>
<keyword evidence="3" id="KW-1185">Reference proteome</keyword>
<gene>
    <name evidence="2" type="ORF">ABENE_07795</name>
</gene>
<dbReference type="InterPro" id="IPR007842">
    <property type="entry name" value="HEPN_dom"/>
</dbReference>
<evidence type="ECO:0000313" key="2">
    <source>
        <dbReference type="EMBL" id="ESQ92530.1"/>
    </source>
</evidence>
<comment type="caution">
    <text evidence="2">The sequence shown here is derived from an EMBL/GenBank/DDBJ whole genome shotgun (WGS) entry which is preliminary data.</text>
</comment>
<dbReference type="OrthoDB" id="8480261at2"/>
<sequence length="328" mass="36551">MDDEQDLPSIISEFLETVDPLFNEIDKPLSQRPLLAGIHFIDTRVISLSGHAKAEFATSPHFAHIYHHIKAWYDDRYGPMMRGNPSGFALAVVKVLGQPVAVKVPLTTSEVAEEGKTAWLCFPDEVMVSERPLAWLDQAPNLATLTGSQKSALRARIAKTGTALRRVRLHLMGIEPPNPEVDDLLDGVLSALEVAATGIVANTPTSRLGAMWPLQMALERSMKALCLHKTGTFQEIHDLYYLYDFIAAYCPLVNRDKLKYLPNSRLMIDGRYGLAPKPSLDDAMAAYNATLEIVSGIAMQFDQKYRINNLRILLKKPPWTTLPDTEEV</sequence>